<dbReference type="FunFam" id="3.30.590.50:FF:000004">
    <property type="entry name" value="Glutamate-cysteine ligase Gcs1"/>
    <property type="match status" value="1"/>
</dbReference>
<feature type="region of interest" description="Disordered" evidence="11">
    <location>
        <begin position="65"/>
        <end position="294"/>
    </location>
</feature>
<dbReference type="Gene3D" id="3.30.590.50">
    <property type="match status" value="2"/>
</dbReference>
<comment type="pathway">
    <text evidence="1">Sulfur metabolism; glutathione biosynthesis; glutathione from L-cysteine and L-glutamate: step 1/2.</text>
</comment>
<evidence type="ECO:0000256" key="11">
    <source>
        <dbReference type="SAM" id="MobiDB-lite"/>
    </source>
</evidence>
<evidence type="ECO:0000256" key="2">
    <source>
        <dbReference type="ARBA" id="ARBA00008100"/>
    </source>
</evidence>
<dbReference type="EMBL" id="NRDI02000005">
    <property type="protein sequence ID" value="KAI1516090.1"/>
    <property type="molecule type" value="Genomic_DNA"/>
</dbReference>
<dbReference type="Gene3D" id="1.10.8.960">
    <property type="match status" value="1"/>
</dbReference>
<organism evidence="12 13">
    <name type="scientific">Pyrenophora tritici-repentis</name>
    <dbReference type="NCBI Taxonomy" id="45151"/>
    <lineage>
        <taxon>Eukaryota</taxon>
        <taxon>Fungi</taxon>
        <taxon>Dikarya</taxon>
        <taxon>Ascomycota</taxon>
        <taxon>Pezizomycotina</taxon>
        <taxon>Dothideomycetes</taxon>
        <taxon>Pleosporomycetidae</taxon>
        <taxon>Pleosporales</taxon>
        <taxon>Pleosporineae</taxon>
        <taxon>Pleosporaceae</taxon>
        <taxon>Pyrenophora</taxon>
    </lineage>
</organism>
<gene>
    <name evidence="12" type="ORF">Ptr86124_004627</name>
</gene>
<dbReference type="GO" id="GO:0006355">
    <property type="term" value="P:regulation of DNA-templated transcription"/>
    <property type="evidence" value="ECO:0007669"/>
    <property type="project" value="InterPro"/>
</dbReference>
<feature type="compositionally biased region" description="Polar residues" evidence="11">
    <location>
        <begin position="1084"/>
        <end position="1095"/>
    </location>
</feature>
<evidence type="ECO:0000256" key="5">
    <source>
        <dbReference type="ARBA" id="ARBA00022598"/>
    </source>
</evidence>
<dbReference type="InterPro" id="IPR000679">
    <property type="entry name" value="Znf_GATA"/>
</dbReference>
<dbReference type="InterPro" id="IPR014746">
    <property type="entry name" value="Gln_synth/guanido_kin_cat_dom"/>
</dbReference>
<dbReference type="SUPFAM" id="SSF55931">
    <property type="entry name" value="Glutamine synthetase/guanido kinase"/>
    <property type="match status" value="1"/>
</dbReference>
<feature type="compositionally biased region" description="Polar residues" evidence="11">
    <location>
        <begin position="158"/>
        <end position="167"/>
    </location>
</feature>
<evidence type="ECO:0000256" key="9">
    <source>
        <dbReference type="ARBA" id="ARBA00030585"/>
    </source>
</evidence>
<comment type="similarity">
    <text evidence="2">Belongs to the glutamate--cysteine ligase type 3 family.</text>
</comment>
<dbReference type="SMART" id="SM00401">
    <property type="entry name" value="ZnF_GATA"/>
    <property type="match status" value="1"/>
</dbReference>
<dbReference type="FunFam" id="1.10.8.960:FF:000002">
    <property type="entry name" value="Glutamate-cysteine ligase Gcs1"/>
    <property type="match status" value="1"/>
</dbReference>
<dbReference type="GO" id="GO:0006750">
    <property type="term" value="P:glutathione biosynthetic process"/>
    <property type="evidence" value="ECO:0007669"/>
    <property type="project" value="UniProtKB-KW"/>
</dbReference>
<dbReference type="InterPro" id="IPR013088">
    <property type="entry name" value="Znf_NHR/GATA"/>
</dbReference>
<evidence type="ECO:0000256" key="7">
    <source>
        <dbReference type="ARBA" id="ARBA00022741"/>
    </source>
</evidence>
<feature type="compositionally biased region" description="Low complexity" evidence="11">
    <location>
        <begin position="110"/>
        <end position="128"/>
    </location>
</feature>
<dbReference type="Pfam" id="PF00320">
    <property type="entry name" value="GATA"/>
    <property type="match status" value="1"/>
</dbReference>
<feature type="compositionally biased region" description="Low complexity" evidence="11">
    <location>
        <begin position="1074"/>
        <end position="1083"/>
    </location>
</feature>
<evidence type="ECO:0000256" key="4">
    <source>
        <dbReference type="ARBA" id="ARBA00014618"/>
    </source>
</evidence>
<feature type="compositionally biased region" description="Low complexity" evidence="11">
    <location>
        <begin position="224"/>
        <end position="247"/>
    </location>
</feature>
<proteinExistence type="inferred from homology"/>
<feature type="region of interest" description="Disordered" evidence="11">
    <location>
        <begin position="421"/>
        <end position="455"/>
    </location>
</feature>
<dbReference type="GO" id="GO:0005524">
    <property type="term" value="F:ATP binding"/>
    <property type="evidence" value="ECO:0007669"/>
    <property type="project" value="UniProtKB-KW"/>
</dbReference>
<evidence type="ECO:0000256" key="3">
    <source>
        <dbReference type="ARBA" id="ARBA00012220"/>
    </source>
</evidence>
<evidence type="ECO:0000256" key="6">
    <source>
        <dbReference type="ARBA" id="ARBA00022684"/>
    </source>
</evidence>
<reference evidence="13" key="1">
    <citation type="journal article" date="2022" name="Microb. Genom.">
        <title>A global pangenome for the wheat fungal pathogen Pyrenophora tritici-repentis and prediction of effector protein structural homology.</title>
        <authorList>
            <person name="Moolhuijzen P.M."/>
            <person name="See P.T."/>
            <person name="Shi G."/>
            <person name="Powell H.R."/>
            <person name="Cockram J."/>
            <person name="Jorgensen L.N."/>
            <person name="Benslimane H."/>
            <person name="Strelkov S.E."/>
            <person name="Turner J."/>
            <person name="Liu Z."/>
            <person name="Moffat C.S."/>
        </authorList>
    </citation>
    <scope>NUCLEOTIDE SEQUENCE [LARGE SCALE GENOMIC DNA]</scope>
</reference>
<dbReference type="Proteomes" id="UP000249757">
    <property type="component" value="Unassembled WGS sequence"/>
</dbReference>
<dbReference type="PROSITE" id="PS50114">
    <property type="entry name" value="GATA_ZN_FINGER_2"/>
    <property type="match status" value="1"/>
</dbReference>
<dbReference type="GO" id="GO:0017109">
    <property type="term" value="C:glutamate-cysteine ligase complex"/>
    <property type="evidence" value="ECO:0007669"/>
    <property type="project" value="TreeGrafter"/>
</dbReference>
<dbReference type="PANTHER" id="PTHR11164:SF0">
    <property type="entry name" value="GLUTAMATE--CYSTEINE LIGASE CATALYTIC SUBUNIT"/>
    <property type="match status" value="1"/>
</dbReference>
<evidence type="ECO:0000313" key="12">
    <source>
        <dbReference type="EMBL" id="KAI1516090.1"/>
    </source>
</evidence>
<dbReference type="CDD" id="cd00202">
    <property type="entry name" value="ZnF_GATA"/>
    <property type="match status" value="1"/>
</dbReference>
<dbReference type="Gene3D" id="3.30.50.10">
    <property type="entry name" value="Erythroid Transcription Factor GATA-1, subunit A"/>
    <property type="match status" value="1"/>
</dbReference>
<dbReference type="EC" id="6.3.2.2" evidence="3"/>
<dbReference type="Pfam" id="PF03074">
    <property type="entry name" value="GCS"/>
    <property type="match status" value="1"/>
</dbReference>
<evidence type="ECO:0000313" key="13">
    <source>
        <dbReference type="Proteomes" id="UP000249757"/>
    </source>
</evidence>
<evidence type="ECO:0000256" key="1">
    <source>
        <dbReference type="ARBA" id="ARBA00005006"/>
    </source>
</evidence>
<evidence type="ECO:0000256" key="8">
    <source>
        <dbReference type="ARBA" id="ARBA00022840"/>
    </source>
</evidence>
<dbReference type="AlphaFoldDB" id="A0A921PM14"/>
<keyword evidence="13" id="KW-1185">Reference proteome</keyword>
<feature type="compositionally biased region" description="Basic and acidic residues" evidence="11">
    <location>
        <begin position="20"/>
        <end position="34"/>
    </location>
</feature>
<dbReference type="InterPro" id="IPR004308">
    <property type="entry name" value="GCS"/>
</dbReference>
<name>A0A921PM14_9PLEO</name>
<evidence type="ECO:0000256" key="10">
    <source>
        <dbReference type="ARBA" id="ARBA00032122"/>
    </source>
</evidence>
<dbReference type="PROSITE" id="PS00344">
    <property type="entry name" value="GATA_ZN_FINGER_1"/>
    <property type="match status" value="1"/>
</dbReference>
<keyword evidence="8" id="KW-0067">ATP-binding</keyword>
<keyword evidence="5 12" id="KW-0436">Ligase</keyword>
<dbReference type="PANTHER" id="PTHR11164">
    <property type="entry name" value="GLUTAMATE CYSTEINE LIGASE"/>
    <property type="match status" value="1"/>
</dbReference>
<feature type="region of interest" description="Disordered" evidence="11">
    <location>
        <begin position="1"/>
        <end position="53"/>
    </location>
</feature>
<feature type="compositionally biased region" description="Low complexity" evidence="11">
    <location>
        <begin position="257"/>
        <end position="289"/>
    </location>
</feature>
<feature type="region of interest" description="Disordered" evidence="11">
    <location>
        <begin position="1074"/>
        <end position="1099"/>
    </location>
</feature>
<accession>A0A921PM14</accession>
<dbReference type="GO" id="GO:0008270">
    <property type="term" value="F:zinc ion binding"/>
    <property type="evidence" value="ECO:0007669"/>
    <property type="project" value="InterPro"/>
</dbReference>
<dbReference type="FunFam" id="3.30.590.50:FF:000001">
    <property type="entry name" value="Glutamate-cysteine ligase Gcs1"/>
    <property type="match status" value="1"/>
</dbReference>
<dbReference type="GO" id="GO:0004357">
    <property type="term" value="F:glutamate-cysteine ligase activity"/>
    <property type="evidence" value="ECO:0007669"/>
    <property type="project" value="UniProtKB-EC"/>
</dbReference>
<feature type="compositionally biased region" description="Basic and acidic residues" evidence="11">
    <location>
        <begin position="78"/>
        <end position="90"/>
    </location>
</feature>
<dbReference type="GO" id="GO:0043565">
    <property type="term" value="F:sequence-specific DNA binding"/>
    <property type="evidence" value="ECO:0007669"/>
    <property type="project" value="InterPro"/>
</dbReference>
<keyword evidence="6" id="KW-0317">Glutathione biosynthesis</keyword>
<protein>
    <recommendedName>
        <fullName evidence="4">Glutamate--cysteine ligase</fullName>
        <ecNumber evidence="3">6.3.2.2</ecNumber>
    </recommendedName>
    <alternativeName>
        <fullName evidence="10">Gamma-ECS</fullName>
    </alternativeName>
    <alternativeName>
        <fullName evidence="9">Gamma-glutamylcysteine synthetase</fullName>
    </alternativeName>
</protein>
<dbReference type="PRINTS" id="PR01217">
    <property type="entry name" value="PRICHEXTENSN"/>
</dbReference>
<comment type="caution">
    <text evidence="12">The sequence shown here is derived from an EMBL/GenBank/DDBJ whole genome shotgun (WGS) entry which is preliminary data.</text>
</comment>
<sequence length="1217" mass="135536">METLEAPSRQSIGLPSINHMDADRVKREEVEYQRKRQAVSMSSPLHPYGGPLHLHINHQSSIASAVPGSLGGLLSPPESRRTSGDEKDSQRPTPRQSLPSIHEALGSEQPSLSFSTTVPPPSSITSAPQHYPAPSANTSPATQRPRHSPSDLQHAGQGPSNPFSHSRSPFPPTSQAGPPLPPQAQQESFPRAPYSEPRPPYSTPQHTQKLPALHPLKTAPSPPTSAARPPYSSYPPSAATYESAAPPSAGPMSQHHPYSQYPPGYPPSAQSASAPNSAYPPASSTYSAPPRYPQQTWQDNAEMARLEEKKIGRASLAPYGESVKRHLESFDLEASLNEMADGSGNIAEFSKIYRQRAHENQRIGLTPQSMPRLEEVDDMLKQSERIHMSLQRMRDVVFNHHQASIVEPPQDPRYRPVNGYDDNSSNYGDDTKGLGGFAGGDNKTRKRGRAAPPGRCHSCNRAETPEWRRGPDGARTLCNACGLHYAKLTRKMGGKQAMTHSNLRPKSVDHGSPTIAPRRPPAIAVQDQQPPIHTSPRPARAPACIASLTALQKLGMGLLALGTPLDWPDAKKVAGQVRSWGIEQLLAIWRNAKAKERDALLWGDEIEYLVVCYDQNNRKVRLSLRQADILAALANDEKLLQQGGGVPDLQAGNAEAKENPAPVFHPEFGRFMLEATPGKPWGIGFKDLLDVEPNMKWRRTIAKDHMAQTEFPITLTTFPRLGSTDCIVPSYPVSGPKLRSQFVPDEIANPHIRFPTLAANIRWRRGRKVQVNVPVFRDENTPWPWKDPTVNYDLHNWPEDDDVRNGAAKDNYIHMDAMAFGMGSCCLQITFQAKNIEEGRKMYDQLSPIAPILLALTAATPIYKGFLADTDVRWNQISNAVDDRTPEELGEKPLQNDRWRLPKSRYASNSTYISQDPRLRPEYLDPDLIIDTDIKKRLVEGGMDDLLATHFAHLFIRDPIVVFAEDLKELDLTKADHFENLQSTNWQHMRFKPPPAGSDMGWRVEFRPMEIQITDFENAAFSIFIVLLTRAILSFNLNFYIPITLVSENMETAHIRDAVSTQKFWFRKDPFSTHKSSGTGTSTPAETFSRPTTPTGPIEDEYTQMTINEVINGQTTSDGDGFPGLIPLVESYLNSMNVDVETRCDLATYLDLIRKRANGTYWTAAKWIRHFVQSHPEYKKDSVVSDDITYDLVKAAEQITKSEGRDGLGVEMLGRRR</sequence>
<dbReference type="SUPFAM" id="SSF57716">
    <property type="entry name" value="Glucocorticoid receptor-like (DNA-binding domain)"/>
    <property type="match status" value="1"/>
</dbReference>
<keyword evidence="7" id="KW-0547">Nucleotide-binding</keyword>